<dbReference type="InterPro" id="IPR036691">
    <property type="entry name" value="Endo/exonu/phosph_ase_sf"/>
</dbReference>
<organism evidence="1">
    <name type="scientific">Brassica oleracea</name>
    <name type="common">Wild cabbage</name>
    <dbReference type="NCBI Taxonomy" id="3712"/>
    <lineage>
        <taxon>Eukaryota</taxon>
        <taxon>Viridiplantae</taxon>
        <taxon>Streptophyta</taxon>
        <taxon>Embryophyta</taxon>
        <taxon>Tracheophyta</taxon>
        <taxon>Spermatophyta</taxon>
        <taxon>Magnoliopsida</taxon>
        <taxon>eudicotyledons</taxon>
        <taxon>Gunneridae</taxon>
        <taxon>Pentapetalae</taxon>
        <taxon>rosids</taxon>
        <taxon>malvids</taxon>
        <taxon>Brassicales</taxon>
        <taxon>Brassicaceae</taxon>
        <taxon>Brassiceae</taxon>
        <taxon>Brassica</taxon>
    </lineage>
</organism>
<dbReference type="EMBL" id="LR031874">
    <property type="protein sequence ID" value="VDD24878.1"/>
    <property type="molecule type" value="Genomic_DNA"/>
</dbReference>
<dbReference type="PANTHER" id="PTHR35218">
    <property type="entry name" value="RNASE H DOMAIN-CONTAINING PROTEIN"/>
    <property type="match status" value="1"/>
</dbReference>
<proteinExistence type="predicted"/>
<dbReference type="AlphaFoldDB" id="A0A3P6DF31"/>
<protein>
    <submittedName>
        <fullName evidence="1">Uncharacterized protein</fullName>
    </submittedName>
</protein>
<reference evidence="1" key="1">
    <citation type="submission" date="2018-11" db="EMBL/GenBank/DDBJ databases">
        <authorList>
            <consortium name="Genoscope - CEA"/>
            <person name="William W."/>
        </authorList>
    </citation>
    <scope>NUCLEOTIDE SEQUENCE</scope>
</reference>
<accession>A0A3P6DF31</accession>
<evidence type="ECO:0000313" key="1">
    <source>
        <dbReference type="EMBL" id="VDD24878.1"/>
    </source>
</evidence>
<gene>
    <name evidence="1" type="ORF">BOLC2T10412H</name>
</gene>
<dbReference type="Gene3D" id="3.60.10.10">
    <property type="entry name" value="Endonuclease/exonuclease/phosphatase"/>
    <property type="match status" value="1"/>
</dbReference>
<name>A0A3P6DF31_BRAOL</name>
<dbReference type="PANTHER" id="PTHR35218:SF9">
    <property type="entry name" value="ENDONUCLEASE_EXONUCLEASE_PHOSPHATASE DOMAIN-CONTAINING PROTEIN"/>
    <property type="match status" value="1"/>
</dbReference>
<sequence length="153" mass="18124">MCQKHRPGLVFLSETKNRRLLLQNIQADLRFDHLFTVEPLSLSGGLALLFTDEFQVNVLFSNNRMIEIEAVIDGIKVFMTFVYGDPVLERREHVWERLTRFSTTRNGTWFMIADILTKPVRRKKKFKFDKRWLDNEELRQVILAGWKSEDLPP</sequence>